<accession>A0AB37UB68</accession>
<dbReference type="NCBIfam" id="NF033540">
    <property type="entry name" value="transpos_IS701"/>
    <property type="match status" value="1"/>
</dbReference>
<keyword evidence="3" id="KW-1185">Reference proteome</keyword>
<dbReference type="EMBL" id="RSCK01000098">
    <property type="protein sequence ID" value="RUT03357.1"/>
    <property type="molecule type" value="Genomic_DNA"/>
</dbReference>
<protein>
    <submittedName>
        <fullName evidence="2">DDE transposase</fullName>
    </submittedName>
</protein>
<feature type="domain" description="Transposase IS701-like DDE" evidence="1">
    <location>
        <begin position="34"/>
        <end position="220"/>
    </location>
</feature>
<dbReference type="InterPro" id="IPR039365">
    <property type="entry name" value="IS701-like"/>
</dbReference>
<sequence>MVEPRPPAATVKFVDEYCQWYEKLFPEVRSFEAFKYLHVGMISEIKRKSLPAIARIVGLENHQPLHHFLTHSPWKTQEIRTRRLELILQVLNGRPIVLIVDETGDKKKGTSTDYVKRQYIGNLGKTENGIVVVTVYGVFCGMTFPLLFEVYKPKERLKAEDKYRTKPEIAAILLRQLESMGFKFNLVLADSLYGESSTNFISVLDELSLNYIVAIRSNHRIELLPRQRVQYLKWHKFQRVFSDLTTENRFIREIIPGKRGEIRYWQITTDVEQLPENSTWYVMSKYPDITPREVGNFYGLRSWVEYGLKQSKNELGWADFRMTNYDQIERWWEIICSAYLMVSLHSEQMGFSPPQSGAKLTSHPWWDDGNGWKNILNNLRLILQPFTLFNLIYPWLTVFSIPQLSSGFSQLQ</sequence>
<proteinExistence type="predicted"/>
<evidence type="ECO:0000259" key="1">
    <source>
        <dbReference type="Pfam" id="PF13546"/>
    </source>
</evidence>
<reference evidence="2 3" key="1">
    <citation type="journal article" date="2019" name="Genome Biol. Evol.">
        <title>Day and night: Metabolic profiles and evolutionary relationships of six axenic non-marine cyanobacteria.</title>
        <authorList>
            <person name="Will S.E."/>
            <person name="Henke P."/>
            <person name="Boedeker C."/>
            <person name="Huang S."/>
            <person name="Brinkmann H."/>
            <person name="Rohde M."/>
            <person name="Jarek M."/>
            <person name="Friedl T."/>
            <person name="Seufert S."/>
            <person name="Schumacher M."/>
            <person name="Overmann J."/>
            <person name="Neumann-Schaal M."/>
            <person name="Petersen J."/>
        </authorList>
    </citation>
    <scope>NUCLEOTIDE SEQUENCE [LARGE SCALE GENOMIC DNA]</scope>
    <source>
        <strain evidence="2 3">SAG 39.79</strain>
    </source>
</reference>
<dbReference type="Pfam" id="PF13546">
    <property type="entry name" value="DDE_5"/>
    <property type="match status" value="1"/>
</dbReference>
<organism evidence="2 3">
    <name type="scientific">Chroococcidiopsis cubana SAG 39.79</name>
    <dbReference type="NCBI Taxonomy" id="388085"/>
    <lineage>
        <taxon>Bacteria</taxon>
        <taxon>Bacillati</taxon>
        <taxon>Cyanobacteriota</taxon>
        <taxon>Cyanophyceae</taxon>
        <taxon>Chroococcidiopsidales</taxon>
        <taxon>Chroococcidiopsidaceae</taxon>
        <taxon>Chroococcidiopsis</taxon>
    </lineage>
</organism>
<evidence type="ECO:0000313" key="2">
    <source>
        <dbReference type="EMBL" id="RUT03357.1"/>
    </source>
</evidence>
<dbReference type="InterPro" id="IPR038721">
    <property type="entry name" value="IS701-like_DDE_dom"/>
</dbReference>
<dbReference type="PANTHER" id="PTHR33627">
    <property type="entry name" value="TRANSPOSASE"/>
    <property type="match status" value="1"/>
</dbReference>
<comment type="caution">
    <text evidence="2">The sequence shown here is derived from an EMBL/GenBank/DDBJ whole genome shotgun (WGS) entry which is preliminary data.</text>
</comment>
<name>A0AB37UB68_9CYAN</name>
<dbReference type="AlphaFoldDB" id="A0AB37UB68"/>
<dbReference type="PANTHER" id="PTHR33627:SF1">
    <property type="entry name" value="TRANSPOSASE"/>
    <property type="match status" value="1"/>
</dbReference>
<dbReference type="InterPro" id="IPR012337">
    <property type="entry name" value="RNaseH-like_sf"/>
</dbReference>
<gene>
    <name evidence="2" type="ORF">DSM107010_60440</name>
</gene>
<dbReference type="SUPFAM" id="SSF53098">
    <property type="entry name" value="Ribonuclease H-like"/>
    <property type="match status" value="1"/>
</dbReference>
<dbReference type="Proteomes" id="UP000282574">
    <property type="component" value="Unassembled WGS sequence"/>
</dbReference>
<evidence type="ECO:0000313" key="3">
    <source>
        <dbReference type="Proteomes" id="UP000282574"/>
    </source>
</evidence>